<keyword evidence="1" id="KW-0472">Membrane</keyword>
<dbReference type="HOGENOM" id="CLU_952797_0_0_10"/>
<dbReference type="Pfam" id="PF02517">
    <property type="entry name" value="Rce1-like"/>
    <property type="match status" value="1"/>
</dbReference>
<dbReference type="KEGG" id="srm:SRM_02701"/>
<dbReference type="EMBL" id="FP565814">
    <property type="protein sequence ID" value="CBH25622.1"/>
    <property type="molecule type" value="Genomic_DNA"/>
</dbReference>
<feature type="transmembrane region" description="Helical" evidence="1">
    <location>
        <begin position="205"/>
        <end position="238"/>
    </location>
</feature>
<evidence type="ECO:0000313" key="4">
    <source>
        <dbReference type="Proteomes" id="UP000000933"/>
    </source>
</evidence>
<dbReference type="AlphaFoldDB" id="D5HC67"/>
<reference evidence="4" key="2">
    <citation type="submission" date="2010-04" db="EMBL/GenBank/DDBJ databases">
        <title>Genome sequence of Salinibacter ruber M8.</title>
        <authorList>
            <consortium name="Genoscope"/>
        </authorList>
    </citation>
    <scope>NUCLEOTIDE SEQUENCE [LARGE SCALE GENOMIC DNA]</scope>
    <source>
        <strain evidence="4">M8</strain>
    </source>
</reference>
<dbReference type="GO" id="GO:0080120">
    <property type="term" value="P:CAAX-box protein maturation"/>
    <property type="evidence" value="ECO:0007669"/>
    <property type="project" value="UniProtKB-ARBA"/>
</dbReference>
<dbReference type="GO" id="GO:0004175">
    <property type="term" value="F:endopeptidase activity"/>
    <property type="evidence" value="ECO:0007669"/>
    <property type="project" value="UniProtKB-ARBA"/>
</dbReference>
<feature type="transmembrane region" description="Helical" evidence="1">
    <location>
        <begin position="243"/>
        <end position="262"/>
    </location>
</feature>
<keyword evidence="1" id="KW-0812">Transmembrane</keyword>
<evidence type="ECO:0000313" key="3">
    <source>
        <dbReference type="EMBL" id="CBH25622.1"/>
    </source>
</evidence>
<name>D5HC67_SALRM</name>
<proteinExistence type="predicted"/>
<feature type="transmembrane region" description="Helical" evidence="1">
    <location>
        <begin position="83"/>
        <end position="101"/>
    </location>
</feature>
<dbReference type="Proteomes" id="UP000000933">
    <property type="component" value="Chromosome"/>
</dbReference>
<feature type="transmembrane region" description="Helical" evidence="1">
    <location>
        <begin position="53"/>
        <end position="71"/>
    </location>
</feature>
<gene>
    <name evidence="3" type="ordered locus">SRM_02701</name>
</gene>
<sequence>MSQVKLFTLASPCSVMTLLFEGESPEGDANEPPDADFDSSSTALARIRVRHLALWAALSLFGVVGLLIAFGLEPGGDVSKRTLGMGVIGLMTVGWLSYALWEQELDLYALFGPLPSCPSAWGLALAGVLAVDLLNSAEFHLLVPWLEQVAPWLAERYVMNAVEAPAGASAYLRLIASGVIAAPLLEEFLFRGVVYQRWAYAWDRPALALGAAAVPFALLHGHVLGAFVFAGVTTLLYLHTRSLWVPIGMHAVGNASALLGGIPTESGFEFVTGGASTGAFGWACLAVSGLLLAWLLRRCGPALYEPLPYAAHERTANRPRAARNP</sequence>
<evidence type="ECO:0000259" key="2">
    <source>
        <dbReference type="Pfam" id="PF02517"/>
    </source>
</evidence>
<feature type="domain" description="CAAX prenyl protease 2/Lysostaphin resistance protein A-like" evidence="2">
    <location>
        <begin position="173"/>
        <end position="255"/>
    </location>
</feature>
<feature type="transmembrane region" description="Helical" evidence="1">
    <location>
        <begin position="274"/>
        <end position="296"/>
    </location>
</feature>
<organism evidence="3 4">
    <name type="scientific">Salinibacter ruber (strain M8)</name>
    <dbReference type="NCBI Taxonomy" id="761659"/>
    <lineage>
        <taxon>Bacteria</taxon>
        <taxon>Pseudomonadati</taxon>
        <taxon>Rhodothermota</taxon>
        <taxon>Rhodothermia</taxon>
        <taxon>Rhodothermales</taxon>
        <taxon>Salinibacteraceae</taxon>
        <taxon>Salinibacter</taxon>
    </lineage>
</organism>
<dbReference type="InterPro" id="IPR003675">
    <property type="entry name" value="Rce1/LyrA-like_dom"/>
</dbReference>
<reference evidence="3 4" key="1">
    <citation type="journal article" date="2010" name="ISME J.">
        <title>Fine-scale evolution: genomic, phenotypic and ecological differentiation in two coexisting Salinibacter ruber strains.</title>
        <authorList>
            <person name="Pena A."/>
            <person name="Teeling H."/>
            <person name="Huerta-Cepas J."/>
            <person name="Santos F."/>
            <person name="Yarza P."/>
            <person name="Brito-Echeverria J."/>
            <person name="Lucio M."/>
            <person name="Schmitt-Kopplin P."/>
            <person name="Meseguer I."/>
            <person name="Schenowitz C."/>
            <person name="Dossat C."/>
            <person name="Barbe V."/>
            <person name="Dopazo J."/>
            <person name="Rossello-Mora R."/>
            <person name="Schuler M."/>
            <person name="Glockner F.O."/>
            <person name="Amann R."/>
            <person name="Gabaldon T."/>
            <person name="Anton J."/>
        </authorList>
    </citation>
    <scope>NUCLEOTIDE SEQUENCE [LARGE SCALE GENOMIC DNA]</scope>
    <source>
        <strain evidence="3 4">M8</strain>
    </source>
</reference>
<evidence type="ECO:0000256" key="1">
    <source>
        <dbReference type="SAM" id="Phobius"/>
    </source>
</evidence>
<keyword evidence="1" id="KW-1133">Transmembrane helix</keyword>
<protein>
    <recommendedName>
        <fullName evidence="2">CAAX prenyl protease 2/Lysostaphin resistance protein A-like domain-containing protein</fullName>
    </recommendedName>
</protein>
<accession>D5HC67</accession>